<feature type="compositionally biased region" description="Basic and acidic residues" evidence="1">
    <location>
        <begin position="66"/>
        <end position="76"/>
    </location>
</feature>
<feature type="region of interest" description="Disordered" evidence="1">
    <location>
        <begin position="1"/>
        <end position="76"/>
    </location>
</feature>
<feature type="compositionally biased region" description="Low complexity" evidence="1">
    <location>
        <begin position="217"/>
        <end position="243"/>
    </location>
</feature>
<sequence>MNCEVKVAHENSFKAMKRKQKKQKDAKNIHKRKKSKHEKNLPEGKSGSSSKKKKKESKKRSKMGRRKSDSDYDSDKFIKSGQKKDMEYWRNETEDGFVKMIHFRFGISIPLSTWKQITLEQTPTKFLRKLARALWGSHALAKRAINIKKCSTSLPDRSPRKSLIPVKKTLLRKLYFSFINDKISKAEDRLRLRNNWKVDLGAYINYLIKKYRKESSSSDSNSDNDSSSSRSKSDSNSRSSSRSQKSESSDQTI</sequence>
<keyword evidence="3" id="KW-1185">Reference proteome</keyword>
<dbReference type="EnsemblMetazoa" id="XM_031933383">
    <property type="protein sequence ID" value="XP_031789243"/>
    <property type="gene ID" value="LOC116418314"/>
</dbReference>
<reference evidence="2" key="1">
    <citation type="submission" date="2021-01" db="UniProtKB">
        <authorList>
            <consortium name="EnsemblMetazoa"/>
        </authorList>
    </citation>
    <scope>IDENTIFICATION</scope>
</reference>
<organism evidence="2 3">
    <name type="scientific">Nasonia vitripennis</name>
    <name type="common">Parasitic wasp</name>
    <dbReference type="NCBI Taxonomy" id="7425"/>
    <lineage>
        <taxon>Eukaryota</taxon>
        <taxon>Metazoa</taxon>
        <taxon>Ecdysozoa</taxon>
        <taxon>Arthropoda</taxon>
        <taxon>Hexapoda</taxon>
        <taxon>Insecta</taxon>
        <taxon>Pterygota</taxon>
        <taxon>Neoptera</taxon>
        <taxon>Endopterygota</taxon>
        <taxon>Hymenoptera</taxon>
        <taxon>Apocrita</taxon>
        <taxon>Proctotrupomorpha</taxon>
        <taxon>Chalcidoidea</taxon>
        <taxon>Pteromalidae</taxon>
        <taxon>Pteromalinae</taxon>
        <taxon>Nasonia</taxon>
    </lineage>
</organism>
<feature type="compositionally biased region" description="Basic and acidic residues" evidence="1">
    <location>
        <begin position="244"/>
        <end position="253"/>
    </location>
</feature>
<accession>A0A7M7QNI8</accession>
<dbReference type="RefSeq" id="XP_031789243.1">
    <property type="nucleotide sequence ID" value="XM_031933383.1"/>
</dbReference>
<dbReference type="AlphaFoldDB" id="A0A7M7QNI8"/>
<proteinExistence type="predicted"/>
<dbReference type="GeneID" id="116418314"/>
<evidence type="ECO:0000256" key="1">
    <source>
        <dbReference type="SAM" id="MobiDB-lite"/>
    </source>
</evidence>
<feature type="region of interest" description="Disordered" evidence="1">
    <location>
        <begin position="212"/>
        <end position="253"/>
    </location>
</feature>
<dbReference type="OrthoDB" id="7698798at2759"/>
<protein>
    <submittedName>
        <fullName evidence="2">Uncharacterized protein</fullName>
    </submittedName>
</protein>
<dbReference type="Proteomes" id="UP000002358">
    <property type="component" value="Unassembled WGS sequence"/>
</dbReference>
<dbReference type="KEGG" id="nvi:116418314"/>
<evidence type="ECO:0000313" key="2">
    <source>
        <dbReference type="EnsemblMetazoa" id="XP_031789243"/>
    </source>
</evidence>
<feature type="compositionally biased region" description="Basic and acidic residues" evidence="1">
    <location>
        <begin position="1"/>
        <end position="12"/>
    </location>
</feature>
<evidence type="ECO:0000313" key="3">
    <source>
        <dbReference type="Proteomes" id="UP000002358"/>
    </source>
</evidence>
<name>A0A7M7QNI8_NASVI</name>
<feature type="compositionally biased region" description="Basic residues" evidence="1">
    <location>
        <begin position="50"/>
        <end position="65"/>
    </location>
</feature>
<dbReference type="InParanoid" id="A0A7M7QNI8"/>